<proteinExistence type="predicted"/>
<sequence>MKILLIEDELGLAQSIIEYLS</sequence>
<reference evidence="1" key="1">
    <citation type="submission" date="2019-03" db="EMBL/GenBank/DDBJ databases">
        <title>Single cell metagenomics reveals metabolic interactions within the superorganism composed of flagellate Streblomastix strix and complex community of Bacteroidetes bacteria on its surface.</title>
        <authorList>
            <person name="Treitli S.C."/>
            <person name="Kolisko M."/>
            <person name="Husnik F."/>
            <person name="Keeling P."/>
            <person name="Hampl V."/>
        </authorList>
    </citation>
    <scope>NUCLEOTIDE SEQUENCE</scope>
    <source>
        <strain evidence="1">STM</strain>
    </source>
</reference>
<gene>
    <name evidence="1" type="ORF">EZS27_012703</name>
</gene>
<accession>A0A5J4S231</accession>
<protein>
    <submittedName>
        <fullName evidence="1">Putative transcriptional regulatory protein YedW</fullName>
    </submittedName>
</protein>
<organism evidence="1">
    <name type="scientific">termite gut metagenome</name>
    <dbReference type="NCBI Taxonomy" id="433724"/>
    <lineage>
        <taxon>unclassified sequences</taxon>
        <taxon>metagenomes</taxon>
        <taxon>organismal metagenomes</taxon>
    </lineage>
</organism>
<dbReference type="AlphaFoldDB" id="A0A5J4S231"/>
<dbReference type="EMBL" id="SNRY01000542">
    <property type="protein sequence ID" value="KAA6339373.1"/>
    <property type="molecule type" value="Genomic_DNA"/>
</dbReference>
<feature type="non-terminal residue" evidence="1">
    <location>
        <position position="21"/>
    </location>
</feature>
<evidence type="ECO:0000313" key="1">
    <source>
        <dbReference type="EMBL" id="KAA6339373.1"/>
    </source>
</evidence>
<comment type="caution">
    <text evidence="1">The sequence shown here is derived from an EMBL/GenBank/DDBJ whole genome shotgun (WGS) entry which is preliminary data.</text>
</comment>
<name>A0A5J4S231_9ZZZZ</name>